<protein>
    <recommendedName>
        <fullName evidence="2">Pyridoxamine 5'-phosphate oxidase putative domain-containing protein</fullName>
    </recommendedName>
</protein>
<dbReference type="RefSeq" id="WP_347922781.1">
    <property type="nucleotide sequence ID" value="NZ_CP157199.1"/>
</dbReference>
<accession>A0AAU7BQY9</accession>
<sequence length="165" mass="19022">MMNLITDWGKIRTHFNKSFKSNFYVSVASVDTKNNPTVTPIGSLFLNDVQTGFYFEKFTSKLPVHAKTNKNICVLGVNSNRLYWIKSLFKGHFSAPPAIKLYGELGEKRKATPQELNRLNRRMKLTKGLKGNTYLWKNMDYVREIKFTSAVQINLGKMTKNNQYS</sequence>
<evidence type="ECO:0008006" key="2">
    <source>
        <dbReference type="Google" id="ProtNLM"/>
    </source>
</evidence>
<dbReference type="AlphaFoldDB" id="A0AAU7BQY9"/>
<gene>
    <name evidence="1" type="ORF">ABGB03_11860</name>
</gene>
<name>A0AAU7BQY9_9FLAO</name>
<evidence type="ECO:0000313" key="1">
    <source>
        <dbReference type="EMBL" id="XBG60551.1"/>
    </source>
</evidence>
<dbReference type="Gene3D" id="2.30.110.10">
    <property type="entry name" value="Electron Transport, Fmn-binding Protein, Chain A"/>
    <property type="match status" value="1"/>
</dbReference>
<proteinExistence type="predicted"/>
<dbReference type="EMBL" id="CP157199">
    <property type="protein sequence ID" value="XBG60551.1"/>
    <property type="molecule type" value="Genomic_DNA"/>
</dbReference>
<dbReference type="InterPro" id="IPR012349">
    <property type="entry name" value="Split_barrel_FMN-bd"/>
</dbReference>
<reference evidence="1" key="1">
    <citation type="submission" date="2024-05" db="EMBL/GenBank/DDBJ databases">
        <title>Pontimicrobium maritimus sp. nov., isolated form sea water.</title>
        <authorList>
            <person name="Muhammad N."/>
            <person name="Vuong T.Q."/>
            <person name="Han H.L."/>
            <person name="Kim S.-G."/>
        </authorList>
    </citation>
    <scope>NUCLEOTIDE SEQUENCE</scope>
    <source>
        <strain evidence="1">SW4</strain>
    </source>
</reference>
<organism evidence="1">
    <name type="scientific">Pontimicrobium sp. SW4</name>
    <dbReference type="NCBI Taxonomy" id="3153519"/>
    <lineage>
        <taxon>Bacteria</taxon>
        <taxon>Pseudomonadati</taxon>
        <taxon>Bacteroidota</taxon>
        <taxon>Flavobacteriia</taxon>
        <taxon>Flavobacteriales</taxon>
        <taxon>Flavobacteriaceae</taxon>
        <taxon>Pontimicrobium</taxon>
    </lineage>
</organism>